<evidence type="ECO:0000256" key="3">
    <source>
        <dbReference type="ARBA" id="ARBA00022448"/>
    </source>
</evidence>
<feature type="domain" description="ABC transmembrane type-1" evidence="10">
    <location>
        <begin position="19"/>
        <end position="207"/>
    </location>
</feature>
<dbReference type="EMBL" id="JAVDBT010000028">
    <property type="protein sequence ID" value="MDQ2068190.1"/>
    <property type="molecule type" value="Genomic_DNA"/>
</dbReference>
<dbReference type="Proteomes" id="UP001239680">
    <property type="component" value="Unassembled WGS sequence"/>
</dbReference>
<feature type="transmembrane region" description="Helical" evidence="9">
    <location>
        <begin position="188"/>
        <end position="207"/>
    </location>
</feature>
<accession>A0ABU0W555</accession>
<evidence type="ECO:0000256" key="4">
    <source>
        <dbReference type="ARBA" id="ARBA00022475"/>
    </source>
</evidence>
<keyword evidence="7 9" id="KW-1133">Transmembrane helix</keyword>
<protein>
    <submittedName>
        <fullName evidence="11">Amino acid ABC transporter permease</fullName>
    </submittedName>
</protein>
<dbReference type="PROSITE" id="PS50928">
    <property type="entry name" value="ABC_TM1"/>
    <property type="match status" value="1"/>
</dbReference>
<keyword evidence="5 9" id="KW-0812">Transmembrane</keyword>
<evidence type="ECO:0000313" key="11">
    <source>
        <dbReference type="EMBL" id="MDQ2068190.1"/>
    </source>
</evidence>
<dbReference type="InterPro" id="IPR035906">
    <property type="entry name" value="MetI-like_sf"/>
</dbReference>
<comment type="similarity">
    <text evidence="2">Belongs to the binding-protein-dependent transport system permease family. HisMQ subfamily.</text>
</comment>
<keyword evidence="6" id="KW-0029">Amino-acid transport</keyword>
<proteinExistence type="inferred from homology"/>
<keyword evidence="8 9" id="KW-0472">Membrane</keyword>
<keyword evidence="3 9" id="KW-0813">Transport</keyword>
<evidence type="ECO:0000313" key="12">
    <source>
        <dbReference type="Proteomes" id="UP001239680"/>
    </source>
</evidence>
<evidence type="ECO:0000256" key="9">
    <source>
        <dbReference type="RuleBase" id="RU363032"/>
    </source>
</evidence>
<sequence>MKFDFAIVIQFMPEILAGFLQTLLLCFAGCLIGIPIAVLLCLGRLDDGPYSRLCNLITDTFRSMPEMIILFWVYYCVPLIFDLRLSPVGAGLIGLTCYAASNLSEIFRSGIRAVPKGQVEAAFTLGLPERDIWLKVVVPQALRAMTGPFVTFGTSLLKVSGLLSSIGVAEMTYRATVISGQNYKYLELFTAVGAMYFIVIFPLSMLAQRFELKSSKW</sequence>
<comment type="caution">
    <text evidence="11">The sequence shown here is derived from an EMBL/GenBank/DDBJ whole genome shotgun (WGS) entry which is preliminary data.</text>
</comment>
<dbReference type="InterPro" id="IPR043429">
    <property type="entry name" value="ArtM/GltK/GlnP/TcyL/YhdX-like"/>
</dbReference>
<dbReference type="NCBIfam" id="TIGR01726">
    <property type="entry name" value="HEQRo_perm_3TM"/>
    <property type="match status" value="1"/>
</dbReference>
<dbReference type="SUPFAM" id="SSF161098">
    <property type="entry name" value="MetI-like"/>
    <property type="match status" value="1"/>
</dbReference>
<dbReference type="PANTHER" id="PTHR30614:SF0">
    <property type="entry name" value="L-CYSTINE TRANSPORT SYSTEM PERMEASE PROTEIN TCYL"/>
    <property type="match status" value="1"/>
</dbReference>
<dbReference type="Pfam" id="PF00528">
    <property type="entry name" value="BPD_transp_1"/>
    <property type="match status" value="1"/>
</dbReference>
<evidence type="ECO:0000256" key="8">
    <source>
        <dbReference type="ARBA" id="ARBA00023136"/>
    </source>
</evidence>
<comment type="subcellular location">
    <subcellularLocation>
        <location evidence="1">Cell inner membrane</location>
        <topology evidence="1">Multi-pass membrane protein</topology>
    </subcellularLocation>
    <subcellularLocation>
        <location evidence="9">Cell membrane</location>
        <topology evidence="9">Multi-pass membrane protein</topology>
    </subcellularLocation>
</comment>
<organism evidence="11 12">
    <name type="scientific">Pseudogemmobacter lacusdianii</name>
    <dbReference type="NCBI Taxonomy" id="3069608"/>
    <lineage>
        <taxon>Bacteria</taxon>
        <taxon>Pseudomonadati</taxon>
        <taxon>Pseudomonadota</taxon>
        <taxon>Alphaproteobacteria</taxon>
        <taxon>Rhodobacterales</taxon>
        <taxon>Paracoccaceae</taxon>
        <taxon>Pseudogemmobacter</taxon>
    </lineage>
</organism>
<dbReference type="CDD" id="cd06261">
    <property type="entry name" value="TM_PBP2"/>
    <property type="match status" value="1"/>
</dbReference>
<evidence type="ECO:0000256" key="5">
    <source>
        <dbReference type="ARBA" id="ARBA00022692"/>
    </source>
</evidence>
<keyword evidence="4" id="KW-1003">Cell membrane</keyword>
<dbReference type="InterPro" id="IPR010065">
    <property type="entry name" value="AA_ABC_transptr_permease_3TM"/>
</dbReference>
<evidence type="ECO:0000256" key="1">
    <source>
        <dbReference type="ARBA" id="ARBA00004429"/>
    </source>
</evidence>
<feature type="transmembrane region" description="Helical" evidence="9">
    <location>
        <begin position="20"/>
        <end position="42"/>
    </location>
</feature>
<name>A0ABU0W555_9RHOB</name>
<keyword evidence="12" id="KW-1185">Reference proteome</keyword>
<evidence type="ECO:0000256" key="2">
    <source>
        <dbReference type="ARBA" id="ARBA00010072"/>
    </source>
</evidence>
<dbReference type="RefSeq" id="WP_306681902.1">
    <property type="nucleotide sequence ID" value="NZ_JAVDBT010000028.1"/>
</dbReference>
<dbReference type="InterPro" id="IPR000515">
    <property type="entry name" value="MetI-like"/>
</dbReference>
<gene>
    <name evidence="11" type="ORF">Q9295_17620</name>
</gene>
<evidence type="ECO:0000256" key="7">
    <source>
        <dbReference type="ARBA" id="ARBA00022989"/>
    </source>
</evidence>
<reference evidence="11 12" key="1">
    <citation type="submission" date="2023-08" db="EMBL/GenBank/DDBJ databases">
        <title>Characterization of two Paracoccaceae strains isolated from Phycosphere and proposal of Xinfangfangia lacusdiani sp. nov.</title>
        <authorList>
            <person name="Deng Y."/>
            <person name="Zhang Y.Q."/>
        </authorList>
    </citation>
    <scope>NUCLEOTIDE SEQUENCE [LARGE SCALE GENOMIC DNA]</scope>
    <source>
        <strain evidence="11 12">CPCC 101601</strain>
    </source>
</reference>
<evidence type="ECO:0000259" key="10">
    <source>
        <dbReference type="PROSITE" id="PS50928"/>
    </source>
</evidence>
<dbReference type="PANTHER" id="PTHR30614">
    <property type="entry name" value="MEMBRANE COMPONENT OF AMINO ACID ABC TRANSPORTER"/>
    <property type="match status" value="1"/>
</dbReference>
<evidence type="ECO:0000256" key="6">
    <source>
        <dbReference type="ARBA" id="ARBA00022970"/>
    </source>
</evidence>
<dbReference type="Gene3D" id="1.10.3720.10">
    <property type="entry name" value="MetI-like"/>
    <property type="match status" value="1"/>
</dbReference>